<keyword evidence="4" id="KW-0808">Transferase</keyword>
<keyword evidence="9" id="KW-0535">Nitrogen fixation</keyword>
<dbReference type="PANTHER" id="PTHR43065">
    <property type="entry name" value="SENSOR HISTIDINE KINASE"/>
    <property type="match status" value="1"/>
</dbReference>
<proteinExistence type="predicted"/>
<dbReference type="InterPro" id="IPR000014">
    <property type="entry name" value="PAS"/>
</dbReference>
<evidence type="ECO:0000256" key="12">
    <source>
        <dbReference type="ARBA" id="ARBA00042313"/>
    </source>
</evidence>
<comment type="catalytic activity">
    <reaction evidence="1">
        <text>ATP + protein L-histidine = ADP + protein N-phospho-L-histidine.</text>
        <dbReference type="EC" id="2.7.13.3"/>
    </reaction>
</comment>
<dbReference type="Pfam" id="PF13426">
    <property type="entry name" value="PAS_9"/>
    <property type="match status" value="1"/>
</dbReference>
<dbReference type="Gene3D" id="3.30.565.10">
    <property type="entry name" value="Histidine kinase-like ATPase, C-terminal domain"/>
    <property type="match status" value="1"/>
</dbReference>
<evidence type="ECO:0000313" key="17">
    <source>
        <dbReference type="Proteomes" id="UP000247689"/>
    </source>
</evidence>
<evidence type="ECO:0000256" key="8">
    <source>
        <dbReference type="ARBA" id="ARBA00023012"/>
    </source>
</evidence>
<evidence type="ECO:0000256" key="13">
    <source>
        <dbReference type="ARBA" id="ARBA00043094"/>
    </source>
</evidence>
<evidence type="ECO:0000313" key="16">
    <source>
        <dbReference type="EMBL" id="PXF64008.1"/>
    </source>
</evidence>
<dbReference type="PANTHER" id="PTHR43065:SF16">
    <property type="entry name" value="SENSORY HISTIDINE KINASE_PHOSPHATASE NTRB"/>
    <property type="match status" value="1"/>
</dbReference>
<evidence type="ECO:0000256" key="6">
    <source>
        <dbReference type="ARBA" id="ARBA00022777"/>
    </source>
</evidence>
<dbReference type="InterPro" id="IPR004358">
    <property type="entry name" value="Sig_transdc_His_kin-like_C"/>
</dbReference>
<dbReference type="NCBIfam" id="NF008293">
    <property type="entry name" value="PRK11073.1"/>
    <property type="match status" value="1"/>
</dbReference>
<evidence type="ECO:0000259" key="15">
    <source>
        <dbReference type="PROSITE" id="PS50112"/>
    </source>
</evidence>
<dbReference type="InterPro" id="IPR035965">
    <property type="entry name" value="PAS-like_dom_sf"/>
</dbReference>
<evidence type="ECO:0000256" key="11">
    <source>
        <dbReference type="ARBA" id="ARBA00039567"/>
    </source>
</evidence>
<comment type="caution">
    <text evidence="16">The sequence shown here is derived from an EMBL/GenBank/DDBJ whole genome shotgun (WGS) entry which is preliminary data.</text>
</comment>
<evidence type="ECO:0000256" key="7">
    <source>
        <dbReference type="ARBA" id="ARBA00022840"/>
    </source>
</evidence>
<dbReference type="SMART" id="SM00387">
    <property type="entry name" value="HATPase_c"/>
    <property type="match status" value="1"/>
</dbReference>
<keyword evidence="17" id="KW-1185">Reference proteome</keyword>
<feature type="domain" description="Histidine kinase" evidence="14">
    <location>
        <begin position="133"/>
        <end position="354"/>
    </location>
</feature>
<keyword evidence="8" id="KW-0902">Two-component regulatory system</keyword>
<evidence type="ECO:0000256" key="2">
    <source>
        <dbReference type="ARBA" id="ARBA00012438"/>
    </source>
</evidence>
<dbReference type="InterPro" id="IPR003594">
    <property type="entry name" value="HATPase_dom"/>
</dbReference>
<dbReference type="CDD" id="cd00130">
    <property type="entry name" value="PAS"/>
    <property type="match status" value="1"/>
</dbReference>
<dbReference type="InterPro" id="IPR036890">
    <property type="entry name" value="HATPase_C_sf"/>
</dbReference>
<evidence type="ECO:0000256" key="1">
    <source>
        <dbReference type="ARBA" id="ARBA00000085"/>
    </source>
</evidence>
<dbReference type="SMART" id="SM00388">
    <property type="entry name" value="HisKA"/>
    <property type="match status" value="1"/>
</dbReference>
<dbReference type="PRINTS" id="PR00344">
    <property type="entry name" value="BCTRLSENSOR"/>
</dbReference>
<evidence type="ECO:0000256" key="5">
    <source>
        <dbReference type="ARBA" id="ARBA00022741"/>
    </source>
</evidence>
<dbReference type="SUPFAM" id="SSF55874">
    <property type="entry name" value="ATPase domain of HSP90 chaperone/DNA topoisomerase II/histidine kinase"/>
    <property type="match status" value="1"/>
</dbReference>
<evidence type="ECO:0000256" key="4">
    <source>
        <dbReference type="ARBA" id="ARBA00022679"/>
    </source>
</evidence>
<dbReference type="Gene3D" id="1.10.287.130">
    <property type="match status" value="1"/>
</dbReference>
<dbReference type="InterPro" id="IPR003661">
    <property type="entry name" value="HisK_dim/P_dom"/>
</dbReference>
<dbReference type="AlphaFoldDB" id="A0A318D896"/>
<comment type="function">
    <text evidence="10">Member of the two-component regulatory system NtrB/NtrC, which controls expression of the nitrogen-regulated (ntr) genes in response to nitrogen limitation. Under conditions of nitrogen limitation, NtrB autophosphorylates and transfers the phosphoryl group to NtrC. In the presence of nitrogen, acts as a phosphatase that dephosphorylates and inactivates NtrC.</text>
</comment>
<evidence type="ECO:0000259" key="14">
    <source>
        <dbReference type="PROSITE" id="PS50109"/>
    </source>
</evidence>
<evidence type="ECO:0000256" key="3">
    <source>
        <dbReference type="ARBA" id="ARBA00022553"/>
    </source>
</evidence>
<evidence type="ECO:0000256" key="10">
    <source>
        <dbReference type="ARBA" id="ARBA00037696"/>
    </source>
</evidence>
<keyword evidence="3" id="KW-0597">Phosphoprotein</keyword>
<dbReference type="SUPFAM" id="SSF55785">
    <property type="entry name" value="PYP-like sensor domain (PAS domain)"/>
    <property type="match status" value="1"/>
</dbReference>
<reference evidence="16 17" key="1">
    <citation type="submission" date="2018-05" db="EMBL/GenBank/DDBJ databases">
        <title>Kangiella spongicola genome sequence.</title>
        <authorList>
            <person name="Maclea K.S."/>
            <person name="Goen A.E."/>
            <person name="Kelley C."/>
            <person name="Underriner A."/>
            <person name="Silverwood T."/>
            <person name="Trachtenberg A.M."/>
        </authorList>
    </citation>
    <scope>NUCLEOTIDE SEQUENCE [LARGE SCALE GENOMIC DNA]</scope>
    <source>
        <strain evidence="16 17">ATCC BAA-2076</strain>
    </source>
</reference>
<dbReference type="Gene3D" id="3.30.450.20">
    <property type="entry name" value="PAS domain"/>
    <property type="match status" value="1"/>
</dbReference>
<dbReference type="EMBL" id="QICH01000001">
    <property type="protein sequence ID" value="PXF64008.1"/>
    <property type="molecule type" value="Genomic_DNA"/>
</dbReference>
<dbReference type="SUPFAM" id="SSF47384">
    <property type="entry name" value="Homodimeric domain of signal transducing histidine kinase"/>
    <property type="match status" value="1"/>
</dbReference>
<keyword evidence="6 16" id="KW-0418">Kinase</keyword>
<dbReference type="Pfam" id="PF02518">
    <property type="entry name" value="HATPase_c"/>
    <property type="match status" value="1"/>
</dbReference>
<protein>
    <recommendedName>
        <fullName evidence="11">Sensory histidine kinase/phosphatase NtrB</fullName>
        <ecNumber evidence="2">2.7.13.3</ecNumber>
    </recommendedName>
    <alternativeName>
        <fullName evidence="12">Nitrogen regulation protein NR(II)</fullName>
    </alternativeName>
    <alternativeName>
        <fullName evidence="13">Nitrogen regulator II</fullName>
    </alternativeName>
</protein>
<keyword evidence="5" id="KW-0547">Nucleotide-binding</keyword>
<sequence length="374" mass="41932">MRFQRLLDNLSTSIILFDAHGRFQYLNQAAEKSFNTSNKVLKGKRYSYFIASNSLPLTEILEALRQNGQFVQDNIQLQLLNGKELSVDISGHWFMADEPYLLVEWQSSQRFRSRSFAQGLSKQTQVSERLLQNLAHEIKTPLSGIRGAAQLLSQETTASNVPQDVRQGIGELSTIIQKETERLTNLVNRMLLSTQKATRVMMNIHETTEQVLDLCQLNLPSNITLSRDYDPSLPEFMCAPDSVYQAILNITQNAIEACHEQADATIVLRTRALPRHTIGETQYPLTLCVQVENNGPAIDPQLEPNIFFPLISGKSSSGLGLGIAQSLIQQQQGLIEFSSNADRTCFSIYLPVIPKEKHQTTEGTSTHQLGLQDD</sequence>
<dbReference type="Pfam" id="PF00512">
    <property type="entry name" value="HisKA"/>
    <property type="match status" value="1"/>
</dbReference>
<evidence type="ECO:0000256" key="9">
    <source>
        <dbReference type="ARBA" id="ARBA00023231"/>
    </source>
</evidence>
<gene>
    <name evidence="16" type="ORF">DL796_02370</name>
</gene>
<dbReference type="PROSITE" id="PS50109">
    <property type="entry name" value="HIS_KIN"/>
    <property type="match status" value="1"/>
</dbReference>
<dbReference type="PROSITE" id="PS50112">
    <property type="entry name" value="PAS"/>
    <property type="match status" value="1"/>
</dbReference>
<dbReference type="InterPro" id="IPR005467">
    <property type="entry name" value="His_kinase_dom"/>
</dbReference>
<dbReference type="GO" id="GO:0005524">
    <property type="term" value="F:ATP binding"/>
    <property type="evidence" value="ECO:0007669"/>
    <property type="project" value="UniProtKB-KW"/>
</dbReference>
<dbReference type="InterPro" id="IPR036097">
    <property type="entry name" value="HisK_dim/P_sf"/>
</dbReference>
<dbReference type="EC" id="2.7.13.3" evidence="2"/>
<dbReference type="Proteomes" id="UP000247689">
    <property type="component" value="Unassembled WGS sequence"/>
</dbReference>
<dbReference type="RefSeq" id="WP_110199605.1">
    <property type="nucleotide sequence ID" value="NZ_QICH01000001.1"/>
</dbReference>
<feature type="domain" description="PAS" evidence="15">
    <location>
        <begin position="1"/>
        <end position="68"/>
    </location>
</feature>
<keyword evidence="7" id="KW-0067">ATP-binding</keyword>
<name>A0A318D896_9GAMM</name>
<accession>A0A318D896</accession>
<dbReference type="SMART" id="SM00091">
    <property type="entry name" value="PAS"/>
    <property type="match status" value="1"/>
</dbReference>
<dbReference type="CDD" id="cd00082">
    <property type="entry name" value="HisKA"/>
    <property type="match status" value="1"/>
</dbReference>
<organism evidence="16 17">
    <name type="scientific">Kangiella spongicola</name>
    <dbReference type="NCBI Taxonomy" id="796379"/>
    <lineage>
        <taxon>Bacteria</taxon>
        <taxon>Pseudomonadati</taxon>
        <taxon>Pseudomonadota</taxon>
        <taxon>Gammaproteobacteria</taxon>
        <taxon>Kangiellales</taxon>
        <taxon>Kangiellaceae</taxon>
        <taxon>Kangiella</taxon>
    </lineage>
</organism>
<dbReference type="OrthoDB" id="9789238at2"/>
<dbReference type="GO" id="GO:0000155">
    <property type="term" value="F:phosphorelay sensor kinase activity"/>
    <property type="evidence" value="ECO:0007669"/>
    <property type="project" value="InterPro"/>
</dbReference>